<name>A0AAE0NFZ2_9PEZI</name>
<proteinExistence type="predicted"/>
<keyword evidence="1" id="KW-0732">Signal</keyword>
<reference evidence="2" key="2">
    <citation type="submission" date="2023-06" db="EMBL/GenBank/DDBJ databases">
        <authorList>
            <consortium name="Lawrence Berkeley National Laboratory"/>
            <person name="Haridas S."/>
            <person name="Hensen N."/>
            <person name="Bonometti L."/>
            <person name="Westerberg I."/>
            <person name="Brannstrom I.O."/>
            <person name="Guillou S."/>
            <person name="Cros-Aarteil S."/>
            <person name="Calhoun S."/>
            <person name="Kuo A."/>
            <person name="Mondo S."/>
            <person name="Pangilinan J."/>
            <person name="Riley R."/>
            <person name="LaButti K."/>
            <person name="Andreopoulos B."/>
            <person name="Lipzen A."/>
            <person name="Chen C."/>
            <person name="Yanf M."/>
            <person name="Daum C."/>
            <person name="Ng V."/>
            <person name="Clum A."/>
            <person name="Steindorff A."/>
            <person name="Ohm R."/>
            <person name="Martin F."/>
            <person name="Silar P."/>
            <person name="Natvig D."/>
            <person name="Lalanne C."/>
            <person name="Gautier V."/>
            <person name="Ament-velasquez S.L."/>
            <person name="Kruys A."/>
            <person name="Hutchinson M.I."/>
            <person name="Powell A.J."/>
            <person name="Barry K."/>
            <person name="Miller A.N."/>
            <person name="Grigoriev I.V."/>
            <person name="Debuchy R."/>
            <person name="Gladieux P."/>
            <person name="Thoren M.H."/>
            <person name="Johannesson H."/>
        </authorList>
    </citation>
    <scope>NUCLEOTIDE SEQUENCE</scope>
    <source>
        <strain evidence="2">CBS 232.78</strain>
    </source>
</reference>
<gene>
    <name evidence="2" type="ORF">B0H63DRAFT_523543</name>
</gene>
<keyword evidence="3" id="KW-1185">Reference proteome</keyword>
<feature type="signal peptide" evidence="1">
    <location>
        <begin position="1"/>
        <end position="18"/>
    </location>
</feature>
<reference evidence="2" key="1">
    <citation type="journal article" date="2023" name="Mol. Phylogenet. Evol.">
        <title>Genome-scale phylogeny and comparative genomics of the fungal order Sordariales.</title>
        <authorList>
            <person name="Hensen N."/>
            <person name="Bonometti L."/>
            <person name="Westerberg I."/>
            <person name="Brannstrom I.O."/>
            <person name="Guillou S."/>
            <person name="Cros-Aarteil S."/>
            <person name="Calhoun S."/>
            <person name="Haridas S."/>
            <person name="Kuo A."/>
            <person name="Mondo S."/>
            <person name="Pangilinan J."/>
            <person name="Riley R."/>
            <person name="LaButti K."/>
            <person name="Andreopoulos B."/>
            <person name="Lipzen A."/>
            <person name="Chen C."/>
            <person name="Yan M."/>
            <person name="Daum C."/>
            <person name="Ng V."/>
            <person name="Clum A."/>
            <person name="Steindorff A."/>
            <person name="Ohm R.A."/>
            <person name="Martin F."/>
            <person name="Silar P."/>
            <person name="Natvig D.O."/>
            <person name="Lalanne C."/>
            <person name="Gautier V."/>
            <person name="Ament-Velasquez S.L."/>
            <person name="Kruys A."/>
            <person name="Hutchinson M.I."/>
            <person name="Powell A.J."/>
            <person name="Barry K."/>
            <person name="Miller A.N."/>
            <person name="Grigoriev I.V."/>
            <person name="Debuchy R."/>
            <person name="Gladieux P."/>
            <person name="Hiltunen Thoren M."/>
            <person name="Johannesson H."/>
        </authorList>
    </citation>
    <scope>NUCLEOTIDE SEQUENCE</scope>
    <source>
        <strain evidence="2">CBS 232.78</strain>
    </source>
</reference>
<dbReference type="EMBL" id="JAULSW010000005">
    <property type="protein sequence ID" value="KAK3380802.1"/>
    <property type="molecule type" value="Genomic_DNA"/>
</dbReference>
<protein>
    <submittedName>
        <fullName evidence="2">Uncharacterized protein</fullName>
    </submittedName>
</protein>
<feature type="chain" id="PRO_5042213247" evidence="1">
    <location>
        <begin position="19"/>
        <end position="113"/>
    </location>
</feature>
<evidence type="ECO:0000313" key="3">
    <source>
        <dbReference type="Proteomes" id="UP001285441"/>
    </source>
</evidence>
<dbReference type="Proteomes" id="UP001285441">
    <property type="component" value="Unassembled WGS sequence"/>
</dbReference>
<accession>A0AAE0NFZ2</accession>
<comment type="caution">
    <text evidence="2">The sequence shown here is derived from an EMBL/GenBank/DDBJ whole genome shotgun (WGS) entry which is preliminary data.</text>
</comment>
<organism evidence="2 3">
    <name type="scientific">Podospora didyma</name>
    <dbReference type="NCBI Taxonomy" id="330526"/>
    <lineage>
        <taxon>Eukaryota</taxon>
        <taxon>Fungi</taxon>
        <taxon>Dikarya</taxon>
        <taxon>Ascomycota</taxon>
        <taxon>Pezizomycotina</taxon>
        <taxon>Sordariomycetes</taxon>
        <taxon>Sordariomycetidae</taxon>
        <taxon>Sordariales</taxon>
        <taxon>Podosporaceae</taxon>
        <taxon>Podospora</taxon>
    </lineage>
</organism>
<evidence type="ECO:0000313" key="2">
    <source>
        <dbReference type="EMBL" id="KAK3380802.1"/>
    </source>
</evidence>
<dbReference type="AlphaFoldDB" id="A0AAE0NFZ2"/>
<sequence length="113" mass="11701">MKLSAATVLLSIVSLAHAVAIEEPSMAPIRREVLLLERQNANNGRPVANGACCIAATSKKQDVCTVNGAQGKCVPANTANCGGRLTCIANAKLTCNNNVLENGRALCRLRAGA</sequence>
<evidence type="ECO:0000256" key="1">
    <source>
        <dbReference type="SAM" id="SignalP"/>
    </source>
</evidence>